<feature type="transmembrane region" description="Helical" evidence="1">
    <location>
        <begin position="189"/>
        <end position="213"/>
    </location>
</feature>
<evidence type="ECO:0000256" key="1">
    <source>
        <dbReference type="SAM" id="Phobius"/>
    </source>
</evidence>
<feature type="domain" description="Sensor histidine kinase NatK-like C-terminal" evidence="2">
    <location>
        <begin position="333"/>
        <end position="432"/>
    </location>
</feature>
<evidence type="ECO:0000259" key="2">
    <source>
        <dbReference type="Pfam" id="PF14501"/>
    </source>
</evidence>
<organism evidence="3 4">
    <name type="scientific">Butyrivibrio hungatei</name>
    <dbReference type="NCBI Taxonomy" id="185008"/>
    <lineage>
        <taxon>Bacteria</taxon>
        <taxon>Bacillati</taxon>
        <taxon>Bacillota</taxon>
        <taxon>Clostridia</taxon>
        <taxon>Lachnospirales</taxon>
        <taxon>Lachnospiraceae</taxon>
        <taxon>Butyrivibrio</taxon>
    </lineage>
</organism>
<dbReference type="InterPro" id="IPR032834">
    <property type="entry name" value="NatK-like_C"/>
</dbReference>
<keyword evidence="1" id="KW-0812">Transmembrane</keyword>
<name>A0A1G5DPY1_9FIRM</name>
<dbReference type="RefSeq" id="WP_074462216.1">
    <property type="nucleotide sequence ID" value="NZ_FMUR01000009.1"/>
</dbReference>
<dbReference type="PANTHER" id="PTHR40448">
    <property type="entry name" value="TWO-COMPONENT SENSOR HISTIDINE KINASE"/>
    <property type="match status" value="1"/>
</dbReference>
<dbReference type="SUPFAM" id="SSF55874">
    <property type="entry name" value="ATPase domain of HSP90 chaperone/DNA topoisomerase II/histidine kinase"/>
    <property type="match status" value="1"/>
</dbReference>
<feature type="transmembrane region" description="Helical" evidence="1">
    <location>
        <begin position="129"/>
        <end position="146"/>
    </location>
</feature>
<dbReference type="OrthoDB" id="3173688at2"/>
<feature type="transmembrane region" description="Helical" evidence="1">
    <location>
        <begin position="60"/>
        <end position="76"/>
    </location>
</feature>
<dbReference type="PANTHER" id="PTHR40448:SF1">
    <property type="entry name" value="TWO-COMPONENT SENSOR HISTIDINE KINASE"/>
    <property type="match status" value="1"/>
</dbReference>
<feature type="transmembrane region" description="Helical" evidence="1">
    <location>
        <begin position="85"/>
        <end position="109"/>
    </location>
</feature>
<accession>A0A1G5DPY1</accession>
<dbReference type="EMBL" id="FMUR01000009">
    <property type="protein sequence ID" value="SCY16823.1"/>
    <property type="molecule type" value="Genomic_DNA"/>
</dbReference>
<evidence type="ECO:0000313" key="4">
    <source>
        <dbReference type="Proteomes" id="UP000183047"/>
    </source>
</evidence>
<feature type="transmembrane region" description="Helical" evidence="1">
    <location>
        <begin position="12"/>
        <end position="30"/>
    </location>
</feature>
<dbReference type="AlphaFoldDB" id="A0A1G5DPY1"/>
<keyword evidence="1" id="KW-1133">Transmembrane helix</keyword>
<feature type="transmembrane region" description="Helical" evidence="1">
    <location>
        <begin position="37"/>
        <end position="54"/>
    </location>
</feature>
<proteinExistence type="predicted"/>
<dbReference type="Pfam" id="PF14501">
    <property type="entry name" value="HATPase_c_5"/>
    <property type="match status" value="1"/>
</dbReference>
<dbReference type="Gene3D" id="3.30.565.10">
    <property type="entry name" value="Histidine kinase-like ATPase, C-terminal domain"/>
    <property type="match status" value="1"/>
</dbReference>
<keyword evidence="4" id="KW-1185">Reference proteome</keyword>
<feature type="transmembrane region" description="Helical" evidence="1">
    <location>
        <begin position="158"/>
        <end position="177"/>
    </location>
</feature>
<keyword evidence="1" id="KW-0472">Membrane</keyword>
<evidence type="ECO:0000313" key="3">
    <source>
        <dbReference type="EMBL" id="SCY16823.1"/>
    </source>
</evidence>
<reference evidence="4" key="1">
    <citation type="submission" date="2016-10" db="EMBL/GenBank/DDBJ databases">
        <authorList>
            <person name="Varghese N."/>
            <person name="Submissions S."/>
        </authorList>
    </citation>
    <scope>NUCLEOTIDE SEQUENCE [LARGE SCALE GENOMIC DNA]</scope>
    <source>
        <strain evidence="4">XBD2006</strain>
    </source>
</reference>
<sequence>MKDLLWAAEYSLLDLLKYFSFFLIAFNFPIYKKKISVPIYFVFSMLCCLLYFEIRGGDRWLSGIPNLCSILFVVLIEKGKRVKGFIYMAVSWIIMDLLSTLSKMLFYAMFEDDCYLYGALVGRPLWDKVLVLIAPMIYHFLMNIIIKRKVDYYLSTSQLGVIFSSFIGGLFIIPALGKMVRRKEYDPKAYVIISVAMLGLLFLFIAVMVWQSFVVNRNNKMKQDEIKYQYMLKAQSDYFDGLKNDQEKVRRFRHDVRAHITALQKYLDEGNTEKMQEYLACMQKQVDIDQTKKYTCNMAADAVINDQTKVMQDKNIKFQYEGCPKIREEISDYDLCTIFYNLLKNAVEGCEKVEADEKGVDVKVSNSGEQLLIRVENDTIMKDKIIDGDMFTTKKDIKNHGFGMKSVRAVVNKYNGFYSNKIEDGKFVAFIAL</sequence>
<dbReference type="InterPro" id="IPR036890">
    <property type="entry name" value="HATPase_C_sf"/>
</dbReference>
<protein>
    <submittedName>
        <fullName evidence="3">GHKL domain-containing protein</fullName>
    </submittedName>
</protein>
<gene>
    <name evidence="3" type="ORF">SAMN02910451_01590</name>
</gene>
<dbReference type="CDD" id="cd16935">
    <property type="entry name" value="HATPase_AgrC-ComD-like"/>
    <property type="match status" value="1"/>
</dbReference>
<dbReference type="GO" id="GO:0042802">
    <property type="term" value="F:identical protein binding"/>
    <property type="evidence" value="ECO:0007669"/>
    <property type="project" value="TreeGrafter"/>
</dbReference>
<dbReference type="Proteomes" id="UP000183047">
    <property type="component" value="Unassembled WGS sequence"/>
</dbReference>